<keyword evidence="2" id="KW-1185">Reference proteome</keyword>
<dbReference type="RefSeq" id="WP_272087125.1">
    <property type="nucleotide sequence ID" value="NZ_JAQNDL010000001.1"/>
</dbReference>
<dbReference type="PROSITE" id="PS51257">
    <property type="entry name" value="PROKAR_LIPOPROTEIN"/>
    <property type="match status" value="1"/>
</dbReference>
<sequence>MKRGVGGCIGAIVLGVGCGPDPVAQEELEEVCGQEGPFRILPLEPDRQVNFGWQTRIGDRLVFSTERIAPGDEDDYFPDTSDPEVWSTGLCGESPVMLARDIGMIFTVDRWPELLFGCDEETAEVLLLDPLGEREPHVVFAGDPEAFGCALRWTDHGMLSVVPHDEDFGALMLSPYPDDPLTQTSEPVVLLDDVRITSTGRGGTGIVASSIRTFDDFVLALDDEGTLMRIDLADRSVAPLVPDVREVETSRDGRWLLWQDATVTNGDPEAPEGDIFLRDLTTDVDALLARSWLRLSLFPLSQAGAGIVQLGFGFSETQRIFFLPNLDFVDVPGDVSPVAKIDDERWITGSLSDSTLTLTDLKAGTSRPFEKQGRIKWIEDDGLVLFEAKGCCIEGRKRDEGPLWRVPFEGAPEQLASRANEFLGRLSDERMLGPVGIGADWLGDLVVIDLATGQERLVDRHVFALSLDMRWGHEEGLISYSIRDGERSGVYVARLSAEARSGSRKAVREHVGVDVVRGRDGKPVPVPRLRPGEPDWDALAALRSHGGE</sequence>
<reference evidence="1 2" key="1">
    <citation type="submission" date="2022-11" db="EMBL/GenBank/DDBJ databases">
        <title>Minimal conservation of predation-associated metabolite biosynthetic gene clusters underscores biosynthetic potential of Myxococcota including descriptions for ten novel species: Archangium lansinium sp. nov., Myxococcus landrumus sp. nov., Nannocystis bai.</title>
        <authorList>
            <person name="Ahearne A."/>
            <person name="Stevens C."/>
            <person name="Dowd S."/>
        </authorList>
    </citation>
    <scope>NUCLEOTIDE SEQUENCE [LARGE SCALE GENOMIC DNA]</scope>
    <source>
        <strain evidence="1 2">BB15-2</strain>
    </source>
</reference>
<comment type="caution">
    <text evidence="1">The sequence shown here is derived from an EMBL/GenBank/DDBJ whole genome shotgun (WGS) entry which is preliminary data.</text>
</comment>
<organism evidence="1 2">
    <name type="scientific">Nannocystis bainbridge</name>
    <dbReference type="NCBI Taxonomy" id="2995303"/>
    <lineage>
        <taxon>Bacteria</taxon>
        <taxon>Pseudomonadati</taxon>
        <taxon>Myxococcota</taxon>
        <taxon>Polyangia</taxon>
        <taxon>Nannocystales</taxon>
        <taxon>Nannocystaceae</taxon>
        <taxon>Nannocystis</taxon>
    </lineage>
</organism>
<proteinExistence type="predicted"/>
<protein>
    <recommendedName>
        <fullName evidence="3">Lipoprotein</fullName>
    </recommendedName>
</protein>
<evidence type="ECO:0008006" key="3">
    <source>
        <dbReference type="Google" id="ProtNLM"/>
    </source>
</evidence>
<evidence type="ECO:0000313" key="2">
    <source>
        <dbReference type="Proteomes" id="UP001221686"/>
    </source>
</evidence>
<dbReference type="Proteomes" id="UP001221686">
    <property type="component" value="Unassembled WGS sequence"/>
</dbReference>
<name>A0ABT5DYC8_9BACT</name>
<dbReference type="EMBL" id="JAQNDL010000001">
    <property type="protein sequence ID" value="MDC0718646.1"/>
    <property type="molecule type" value="Genomic_DNA"/>
</dbReference>
<accession>A0ABT5DYC8</accession>
<evidence type="ECO:0000313" key="1">
    <source>
        <dbReference type="EMBL" id="MDC0718646.1"/>
    </source>
</evidence>
<gene>
    <name evidence="1" type="ORF">POL25_17200</name>
</gene>